<organism evidence="12 13">
    <name type="scientific">Oedothorax gibbosus</name>
    <dbReference type="NCBI Taxonomy" id="931172"/>
    <lineage>
        <taxon>Eukaryota</taxon>
        <taxon>Metazoa</taxon>
        <taxon>Ecdysozoa</taxon>
        <taxon>Arthropoda</taxon>
        <taxon>Chelicerata</taxon>
        <taxon>Arachnida</taxon>
        <taxon>Araneae</taxon>
        <taxon>Araneomorphae</taxon>
        <taxon>Entelegynae</taxon>
        <taxon>Araneoidea</taxon>
        <taxon>Linyphiidae</taxon>
        <taxon>Erigoninae</taxon>
        <taxon>Oedothorax</taxon>
    </lineage>
</organism>
<feature type="transmembrane region" description="Helical" evidence="11">
    <location>
        <begin position="151"/>
        <end position="171"/>
    </location>
</feature>
<accession>A0AAV6VAF2</accession>
<evidence type="ECO:0008006" key="14">
    <source>
        <dbReference type="Google" id="ProtNLM"/>
    </source>
</evidence>
<dbReference type="PRINTS" id="PR00237">
    <property type="entry name" value="GPCRRHODOPSN"/>
</dbReference>
<keyword evidence="5 9" id="KW-0297">G-protein coupled receptor</keyword>
<dbReference type="PROSITE" id="PS00237">
    <property type="entry name" value="G_PROTEIN_RECEP_F1_1"/>
    <property type="match status" value="1"/>
</dbReference>
<evidence type="ECO:0000256" key="1">
    <source>
        <dbReference type="ARBA" id="ARBA00004651"/>
    </source>
</evidence>
<proteinExistence type="inferred from homology"/>
<evidence type="ECO:0000256" key="7">
    <source>
        <dbReference type="ARBA" id="ARBA00023170"/>
    </source>
</evidence>
<feature type="transmembrane region" description="Helical" evidence="11">
    <location>
        <begin position="71"/>
        <end position="92"/>
    </location>
</feature>
<reference evidence="12 13" key="1">
    <citation type="journal article" date="2022" name="Nat. Ecol. Evol.">
        <title>A masculinizing supergene underlies an exaggerated male reproductive morph in a spider.</title>
        <authorList>
            <person name="Hendrickx F."/>
            <person name="De Corte Z."/>
            <person name="Sonet G."/>
            <person name="Van Belleghem S.M."/>
            <person name="Kostlbacher S."/>
            <person name="Vangestel C."/>
        </authorList>
    </citation>
    <scope>NUCLEOTIDE SEQUENCE [LARGE SCALE GENOMIC DNA]</scope>
    <source>
        <strain evidence="12">W744_W776</strain>
    </source>
</reference>
<evidence type="ECO:0000256" key="9">
    <source>
        <dbReference type="RuleBase" id="RU000688"/>
    </source>
</evidence>
<dbReference type="PANTHER" id="PTHR24228">
    <property type="entry name" value="B2 BRADYKININ RECEPTOR/ANGIOTENSIN II RECEPTOR"/>
    <property type="match status" value="1"/>
</dbReference>
<dbReference type="PANTHER" id="PTHR24228:SF71">
    <property type="entry name" value="PROTEIN TRAPPED IN ENDODERM-1"/>
    <property type="match status" value="1"/>
</dbReference>
<name>A0AAV6VAF2_9ARAC</name>
<comment type="subcellular location">
    <subcellularLocation>
        <location evidence="1">Cell membrane</location>
        <topology evidence="1">Multi-pass membrane protein</topology>
    </subcellularLocation>
</comment>
<keyword evidence="8 9" id="KW-0807">Transducer</keyword>
<evidence type="ECO:0000256" key="11">
    <source>
        <dbReference type="SAM" id="Phobius"/>
    </source>
</evidence>
<feature type="transmembrane region" description="Helical" evidence="11">
    <location>
        <begin position="112"/>
        <end position="130"/>
    </location>
</feature>
<evidence type="ECO:0000256" key="4">
    <source>
        <dbReference type="ARBA" id="ARBA00022989"/>
    </source>
</evidence>
<evidence type="ECO:0000256" key="8">
    <source>
        <dbReference type="ARBA" id="ARBA00023224"/>
    </source>
</evidence>
<dbReference type="EMBL" id="JAFNEN010000136">
    <property type="protein sequence ID" value="KAG8192723.1"/>
    <property type="molecule type" value="Genomic_DNA"/>
</dbReference>
<keyword evidence="7 9" id="KW-0675">Receptor</keyword>
<feature type="region of interest" description="Disordered" evidence="10">
    <location>
        <begin position="335"/>
        <end position="370"/>
    </location>
</feature>
<keyword evidence="6 11" id="KW-0472">Membrane</keyword>
<dbReference type="GO" id="GO:0004930">
    <property type="term" value="F:G protein-coupled receptor activity"/>
    <property type="evidence" value="ECO:0007669"/>
    <property type="project" value="UniProtKB-KW"/>
</dbReference>
<feature type="transmembrane region" description="Helical" evidence="11">
    <location>
        <begin position="200"/>
        <end position="222"/>
    </location>
</feature>
<protein>
    <recommendedName>
        <fullName evidence="14">G-protein coupled receptors family 1 profile domain-containing protein</fullName>
    </recommendedName>
</protein>
<dbReference type="GO" id="GO:0005886">
    <property type="term" value="C:plasma membrane"/>
    <property type="evidence" value="ECO:0007669"/>
    <property type="project" value="UniProtKB-SubCell"/>
</dbReference>
<dbReference type="Proteomes" id="UP000827092">
    <property type="component" value="Unassembled WGS sequence"/>
</dbReference>
<comment type="similarity">
    <text evidence="9">Belongs to the G-protein coupled receptor 1 family.</text>
</comment>
<evidence type="ECO:0000256" key="6">
    <source>
        <dbReference type="ARBA" id="ARBA00023136"/>
    </source>
</evidence>
<keyword evidence="2" id="KW-1003">Cell membrane</keyword>
<keyword evidence="13" id="KW-1185">Reference proteome</keyword>
<comment type="caution">
    <text evidence="12">The sequence shown here is derived from an EMBL/GenBank/DDBJ whole genome shotgun (WGS) entry which is preliminary data.</text>
</comment>
<evidence type="ECO:0000313" key="12">
    <source>
        <dbReference type="EMBL" id="KAG8192723.1"/>
    </source>
</evidence>
<dbReference type="Pfam" id="PF00001">
    <property type="entry name" value="7tm_1"/>
    <property type="match status" value="1"/>
</dbReference>
<evidence type="ECO:0000256" key="10">
    <source>
        <dbReference type="SAM" id="MobiDB-lite"/>
    </source>
</evidence>
<evidence type="ECO:0000256" key="2">
    <source>
        <dbReference type="ARBA" id="ARBA00022475"/>
    </source>
</evidence>
<feature type="transmembrane region" description="Helical" evidence="11">
    <location>
        <begin position="35"/>
        <end position="59"/>
    </location>
</feature>
<evidence type="ECO:0000256" key="5">
    <source>
        <dbReference type="ARBA" id="ARBA00023040"/>
    </source>
</evidence>
<evidence type="ECO:0000256" key="3">
    <source>
        <dbReference type="ARBA" id="ARBA00022692"/>
    </source>
</evidence>
<dbReference type="SUPFAM" id="SSF81321">
    <property type="entry name" value="Family A G protein-coupled receptor-like"/>
    <property type="match status" value="1"/>
</dbReference>
<evidence type="ECO:0000313" key="13">
    <source>
        <dbReference type="Proteomes" id="UP000827092"/>
    </source>
</evidence>
<dbReference type="SMART" id="SM01381">
    <property type="entry name" value="7TM_GPCR_Srsx"/>
    <property type="match status" value="1"/>
</dbReference>
<dbReference type="AlphaFoldDB" id="A0AAV6VAF2"/>
<dbReference type="InterPro" id="IPR000276">
    <property type="entry name" value="GPCR_Rhodpsn"/>
</dbReference>
<sequence>MEEEVLHVIDGLYNPTNMSDPSHVLPNRPSTLTCIVAVFCCIVFIIVGCVGNLLTIIALTRCNKLRNATTAFVVSLAVADFLFCAFCLPLTATRYVYKEWILGDELCTLFPFFFYGNVAASLMSMTAITFNRFVLINCYQVYNRVYSRTNVVLMLALCWGFSYLILVPTLAGRWGRFGYNPASFSCTILRTAEFGSPRKFLFLFGFLLPTATIVVCYSCIFYKVRTSALNLMSHNNSSNGNKRTSRLWPKRREEIRVTLTMLACFCTFQVCFLPLMVMNVFEDSIRYPVLHTLASILAWMSSCTNSFIYVLLNKHYRDAYGQLLCLLKHTGLTPRSTSCEGASGASRTTHLRGEDKSNQSQLSVSRDLAV</sequence>
<feature type="transmembrane region" description="Helical" evidence="11">
    <location>
        <begin position="255"/>
        <end position="277"/>
    </location>
</feature>
<keyword evidence="4 11" id="KW-1133">Transmembrane helix</keyword>
<keyword evidence="3 9" id="KW-0812">Transmembrane</keyword>
<gene>
    <name evidence="12" type="ORF">JTE90_009746</name>
</gene>
<dbReference type="Gene3D" id="1.20.1070.10">
    <property type="entry name" value="Rhodopsin 7-helix transmembrane proteins"/>
    <property type="match status" value="1"/>
</dbReference>
<feature type="compositionally biased region" description="Polar residues" evidence="10">
    <location>
        <begin position="335"/>
        <end position="348"/>
    </location>
</feature>
<feature type="transmembrane region" description="Helical" evidence="11">
    <location>
        <begin position="289"/>
        <end position="312"/>
    </location>
</feature>